<feature type="compositionally biased region" description="Acidic residues" evidence="1">
    <location>
        <begin position="789"/>
        <end position="801"/>
    </location>
</feature>
<feature type="region of interest" description="Disordered" evidence="1">
    <location>
        <begin position="508"/>
        <end position="547"/>
    </location>
</feature>
<proteinExistence type="predicted"/>
<dbReference type="RefSeq" id="XP_002950131.1">
    <property type="nucleotide sequence ID" value="XM_002950085.1"/>
</dbReference>
<evidence type="ECO:0000256" key="1">
    <source>
        <dbReference type="SAM" id="MobiDB-lite"/>
    </source>
</evidence>
<feature type="region of interest" description="Disordered" evidence="1">
    <location>
        <begin position="1352"/>
        <end position="1375"/>
    </location>
</feature>
<protein>
    <submittedName>
        <fullName evidence="3">Uncharacterized protein</fullName>
    </submittedName>
</protein>
<keyword evidence="2" id="KW-0812">Transmembrane</keyword>
<keyword evidence="4" id="KW-1185">Reference proteome</keyword>
<dbReference type="KEGG" id="vcn:VOLCADRAFT_90656"/>
<feature type="region of interest" description="Disordered" evidence="1">
    <location>
        <begin position="369"/>
        <end position="403"/>
    </location>
</feature>
<organism evidence="4">
    <name type="scientific">Volvox carteri f. nagariensis</name>
    <dbReference type="NCBI Taxonomy" id="3068"/>
    <lineage>
        <taxon>Eukaryota</taxon>
        <taxon>Viridiplantae</taxon>
        <taxon>Chlorophyta</taxon>
        <taxon>core chlorophytes</taxon>
        <taxon>Chlorophyceae</taxon>
        <taxon>CS clade</taxon>
        <taxon>Chlamydomonadales</taxon>
        <taxon>Volvocaceae</taxon>
        <taxon>Volvox</taxon>
    </lineage>
</organism>
<feature type="transmembrane region" description="Helical" evidence="2">
    <location>
        <begin position="1266"/>
        <end position="1287"/>
    </location>
</feature>
<reference evidence="3 4" key="1">
    <citation type="journal article" date="2010" name="Science">
        <title>Genomic analysis of organismal complexity in the multicellular green alga Volvox carteri.</title>
        <authorList>
            <person name="Prochnik S.E."/>
            <person name="Umen J."/>
            <person name="Nedelcu A.M."/>
            <person name="Hallmann A."/>
            <person name="Miller S.M."/>
            <person name="Nishii I."/>
            <person name="Ferris P."/>
            <person name="Kuo A."/>
            <person name="Mitros T."/>
            <person name="Fritz-Laylin L.K."/>
            <person name="Hellsten U."/>
            <person name="Chapman J."/>
            <person name="Simakov O."/>
            <person name="Rensing S.A."/>
            <person name="Terry A."/>
            <person name="Pangilinan J."/>
            <person name="Kapitonov V."/>
            <person name="Jurka J."/>
            <person name="Salamov A."/>
            <person name="Shapiro H."/>
            <person name="Schmutz J."/>
            <person name="Grimwood J."/>
            <person name="Lindquist E."/>
            <person name="Lucas S."/>
            <person name="Grigoriev I.V."/>
            <person name="Schmitt R."/>
            <person name="Kirk D."/>
            <person name="Rokhsar D.S."/>
        </authorList>
    </citation>
    <scope>NUCLEOTIDE SEQUENCE [LARGE SCALE GENOMIC DNA]</scope>
    <source>
        <strain evidence="4">f. Nagariensis / Eve</strain>
    </source>
</reference>
<evidence type="ECO:0000313" key="4">
    <source>
        <dbReference type="Proteomes" id="UP000001058"/>
    </source>
</evidence>
<dbReference type="OrthoDB" id="550381at2759"/>
<dbReference type="InParanoid" id="D8TUZ6"/>
<keyword evidence="2" id="KW-1133">Transmembrane helix</keyword>
<dbReference type="GeneID" id="9619708"/>
<sequence>MITRSNSAASQRAAAAFQRGQTAGSASAAVRRRPASFSYWLARRAYRADLLFLSVELLATSAPYITKVISFVMCAPAGGGVPAGLPDLQPPLNPAARRVDAVLSGYPCGDSYLAKLLYVLRTGAILDVQLRWRLCDYASCAHVLTQLLALGIAVAAPSVYFRLRHFLFVAITVSVLLGVHVAAASAPEKLLLAMTETSSVRRRTAAIYFGWKTGIVLQLPSSQQLLFGPLLGLLFLSTTLAVDGRLLAPSAAGDAAGVAEVSQLGAGQAALVFFGLAVLPYLVVRFYERIWLLPQYSVYLRSRGVDNGAGGGGGRCSESGSGSCERLPGGCTASHGNSNEEKNKDVRYMAGAECDGTATLETLTPADGKGGAAVGWQPQAKTATTTATTTASDGRQDDPAFNATNEVPLGLALQREPAALSASTAPAGLTALTGLAAPSEAGADPAAPLLTAVHGGSEGILYQSAYGNGRTHVVSIKVPLPPGRDFATAAAQLIATATAAINSARAAGGVNTDEEGEQQEWGGGGEAAGGRRPVQVTASSTTFDRSDAAASRQTMRLLSLVCVEGCVQLLMVMQVVGPRNDRNETEAEPSSSHAIRLQSARQSQHGQPPADSLETSGVDVALRDVLTGVFGGHEAGRREPGTSARAARAAAEGDVRDVADPQAAPALLWPPVLSHWEPGRRHDADVPPAAIGTTDEYDISTYLPGNTEGASALAVVVILLPARALRGRTSVRCVVSGPMGRCGRRQQVLLDAELSVEQLGAAGWRRRRLSGGGGGGEGRAHPGSGSDGSVDDDDSDSEVDDGQGASEYLAVRSTNWPFGGGAQQGTTGAAAYATDTETAASAGTPSADVVDAPLAMLPLLVLPSDAAAEVRQLYGSVFDGGAATVMALDRLLFESRAGAPDMGRGSTASTTRIAITGFDEDRFIAAAVAAKAQHRSGLIGFAYDIGCLLAEFYSATGALPEPPTLAADPRVVNSLLDFLRSWRMAACLREVHHAMLAMGLRTTEAITDPNTVAPFEDAALTGGCGRGSGCGGDDRDPSRVARTTSGGVPSADPLASSEPTTSHSKSPPGSRSSSNAGKRAPWQWPHALPRSRLLTSSCMHWWSPSPSPSPSSPSSRPPPPPPPPPLPLLVGFSPPARELAYQEFKAARCGHLDRMGLLLAVLMPLHLLTAIRTYRSKYGQVLGAAHSTHTHIEGVAAATQQCWSPRGFPPGIPSPPSPSSATSVLRLRDGLELKLVSHGIHLVPCLIPLVLALFTSVHARHRNRLLLLRAFLDYGALTLIFLPGPWGDTLLPVPESWMEAGRSCGGHWPPAIVFAACTAAAQLLLSVITDWHTRRKFQSFLERSRRQRQMLLRSGPGKAGDETAATAAGSGGQAY</sequence>
<feature type="transmembrane region" description="Helical" evidence="2">
    <location>
        <begin position="262"/>
        <end position="284"/>
    </location>
</feature>
<feature type="region of interest" description="Disordered" evidence="1">
    <location>
        <begin position="631"/>
        <end position="652"/>
    </location>
</feature>
<name>D8TUZ6_VOLCA</name>
<accession>D8TUZ6</accession>
<feature type="transmembrane region" description="Helical" evidence="2">
    <location>
        <begin position="1235"/>
        <end position="1254"/>
    </location>
</feature>
<feature type="region of interest" description="Disordered" evidence="1">
    <location>
        <begin position="1102"/>
        <end position="1131"/>
    </location>
</feature>
<keyword evidence="2" id="KW-0472">Membrane</keyword>
<feature type="compositionally biased region" description="Low complexity" evidence="1">
    <location>
        <begin position="382"/>
        <end position="391"/>
    </location>
</feature>
<dbReference type="Proteomes" id="UP000001058">
    <property type="component" value="Unassembled WGS sequence"/>
</dbReference>
<feature type="region of interest" description="Disordered" evidence="1">
    <location>
        <begin position="1027"/>
        <end position="1083"/>
    </location>
</feature>
<gene>
    <name evidence="3" type="ORF">VOLCADRAFT_90656</name>
</gene>
<feature type="compositionally biased region" description="Pro residues" evidence="1">
    <location>
        <begin position="1105"/>
        <end position="1127"/>
    </location>
</feature>
<feature type="transmembrane region" description="Helical" evidence="2">
    <location>
        <begin position="225"/>
        <end position="242"/>
    </location>
</feature>
<dbReference type="EMBL" id="GL378338">
    <property type="protein sequence ID" value="EFJ48799.1"/>
    <property type="molecule type" value="Genomic_DNA"/>
</dbReference>
<feature type="transmembrane region" description="Helical" evidence="2">
    <location>
        <begin position="166"/>
        <end position="186"/>
    </location>
</feature>
<feature type="region of interest" description="Disordered" evidence="1">
    <location>
        <begin position="580"/>
        <end position="617"/>
    </location>
</feature>
<feature type="transmembrane region" description="Helical" evidence="2">
    <location>
        <begin position="140"/>
        <end position="160"/>
    </location>
</feature>
<feature type="transmembrane region" description="Helical" evidence="2">
    <location>
        <begin position="1307"/>
        <end position="1328"/>
    </location>
</feature>
<feature type="region of interest" description="Disordered" evidence="1">
    <location>
        <begin position="766"/>
        <end position="802"/>
    </location>
</feature>
<feature type="compositionally biased region" description="Low complexity" evidence="1">
    <location>
        <begin position="1062"/>
        <end position="1074"/>
    </location>
</feature>
<evidence type="ECO:0000256" key="2">
    <source>
        <dbReference type="SAM" id="Phobius"/>
    </source>
</evidence>
<evidence type="ECO:0000313" key="3">
    <source>
        <dbReference type="EMBL" id="EFJ48799.1"/>
    </source>
</evidence>
<feature type="compositionally biased region" description="Polar residues" evidence="1">
    <location>
        <begin position="588"/>
        <end position="606"/>
    </location>
</feature>